<feature type="transmembrane region" description="Helical" evidence="1">
    <location>
        <begin position="314"/>
        <end position="336"/>
    </location>
</feature>
<evidence type="ECO:0000313" key="3">
    <source>
        <dbReference type="Proteomes" id="UP000823632"/>
    </source>
</evidence>
<protein>
    <submittedName>
        <fullName evidence="2">Glycosyltransferase family 2 protein</fullName>
    </submittedName>
</protein>
<keyword evidence="1" id="KW-0812">Transmembrane</keyword>
<reference evidence="2" key="2">
    <citation type="journal article" date="2021" name="PeerJ">
        <title>Extensive microbial diversity within the chicken gut microbiome revealed by metagenomics and culture.</title>
        <authorList>
            <person name="Gilroy R."/>
            <person name="Ravi A."/>
            <person name="Getino M."/>
            <person name="Pursley I."/>
            <person name="Horton D.L."/>
            <person name="Alikhan N.F."/>
            <person name="Baker D."/>
            <person name="Gharbi K."/>
            <person name="Hall N."/>
            <person name="Watson M."/>
            <person name="Adriaenssens E.M."/>
            <person name="Foster-Nyarko E."/>
            <person name="Jarju S."/>
            <person name="Secka A."/>
            <person name="Antonio M."/>
            <person name="Oren A."/>
            <person name="Chaudhuri R.R."/>
            <person name="La Ragione R."/>
            <person name="Hildebrand F."/>
            <person name="Pallen M.J."/>
        </authorList>
    </citation>
    <scope>NUCLEOTIDE SEQUENCE</scope>
    <source>
        <strain evidence="2">10192</strain>
    </source>
</reference>
<reference evidence="2" key="1">
    <citation type="submission" date="2020-10" db="EMBL/GenBank/DDBJ databases">
        <authorList>
            <person name="Gilroy R."/>
        </authorList>
    </citation>
    <scope>NUCLEOTIDE SEQUENCE</scope>
    <source>
        <strain evidence="2">10192</strain>
    </source>
</reference>
<sequence>MEIILDILYLFAAAYTIYFLALAVRNLNDTRFQREKRFSMYEEKDNLAVVIYSHNNKRTLENLVREIKSQDYPISNFKVFAILDNCTDGSQDLFIEENFIRVIDVKGVGTIGKDQAISILLEQLSQDDLIDSYVFIDADRSIAPNFLTTVNAALINSSVISGETIIDMTNLGPVDKIKAAYQKYHMNFMRKARSLFGLASQADSGVFIIKQQIVKRIGDVDFKDINTELKYSLLLSKIGHKCTYNPNIQTVVDTSNYMFKKPRLSYRLGLFRNCIPQLFTKNFVFTEHALSLLYPNIWLLMIIYFIIMKHSFNYYFFVDFKIVLLTFLMLIAAFGISLINAKLTVKEIGLLCLYPLYSLCHIINNLPPIRKIRNKLKGVEDLPADTEKMSVDVVVAAGSKDLNCKLEFISEKGLCKVRFIFKTKKFTTSSHIRMIDALQELKMKLDDYGFILKICNCCSHYTPHVDGSTNMLKGYCNSDYPSPSLKEPKPTLIWNTCTNFTPAKLNNIISEMISQGENEK</sequence>
<dbReference type="Proteomes" id="UP000823632">
    <property type="component" value="Unassembled WGS sequence"/>
</dbReference>
<feature type="transmembrane region" description="Helical" evidence="1">
    <location>
        <begin position="289"/>
        <end position="307"/>
    </location>
</feature>
<keyword evidence="1" id="KW-0472">Membrane</keyword>
<proteinExistence type="predicted"/>
<comment type="caution">
    <text evidence="2">The sequence shown here is derived from an EMBL/GenBank/DDBJ whole genome shotgun (WGS) entry which is preliminary data.</text>
</comment>
<dbReference type="AlphaFoldDB" id="A0A9D9GXJ6"/>
<keyword evidence="1" id="KW-1133">Transmembrane helix</keyword>
<evidence type="ECO:0000256" key="1">
    <source>
        <dbReference type="SAM" id="Phobius"/>
    </source>
</evidence>
<accession>A0A9D9GXJ6</accession>
<dbReference type="EMBL" id="JADIND010000110">
    <property type="protein sequence ID" value="MBO8430775.1"/>
    <property type="molecule type" value="Genomic_DNA"/>
</dbReference>
<feature type="transmembrane region" description="Helical" evidence="1">
    <location>
        <begin position="7"/>
        <end position="24"/>
    </location>
</feature>
<gene>
    <name evidence="2" type="ORF">IAC76_05250</name>
</gene>
<organism evidence="2 3">
    <name type="scientific">Candidatus Scatousia excrementipullorum</name>
    <dbReference type="NCBI Taxonomy" id="2840936"/>
    <lineage>
        <taxon>Bacteria</taxon>
        <taxon>Candidatus Scatousia</taxon>
    </lineage>
</organism>
<dbReference type="Gene3D" id="3.90.550.10">
    <property type="entry name" value="Spore Coat Polysaccharide Biosynthesis Protein SpsA, Chain A"/>
    <property type="match status" value="1"/>
</dbReference>
<dbReference type="InterPro" id="IPR029044">
    <property type="entry name" value="Nucleotide-diphossugar_trans"/>
</dbReference>
<evidence type="ECO:0000313" key="2">
    <source>
        <dbReference type="EMBL" id="MBO8430775.1"/>
    </source>
</evidence>
<name>A0A9D9GXJ6_9BACT</name>
<dbReference type="SUPFAM" id="SSF53448">
    <property type="entry name" value="Nucleotide-diphospho-sugar transferases"/>
    <property type="match status" value="1"/>
</dbReference>